<accession>A0A813FT03</accession>
<proteinExistence type="predicted"/>
<feature type="compositionally biased region" description="Basic and acidic residues" evidence="1">
    <location>
        <begin position="168"/>
        <end position="216"/>
    </location>
</feature>
<feature type="compositionally biased region" description="Acidic residues" evidence="1">
    <location>
        <begin position="226"/>
        <end position="245"/>
    </location>
</feature>
<dbReference type="OrthoDB" id="10668947at2759"/>
<evidence type="ECO:0000313" key="2">
    <source>
        <dbReference type="EMBL" id="CAE8613814.1"/>
    </source>
</evidence>
<name>A0A813FT03_POLGL</name>
<protein>
    <submittedName>
        <fullName evidence="2">Uncharacterized protein</fullName>
    </submittedName>
</protein>
<comment type="caution">
    <text evidence="2">The sequence shown here is derived from an EMBL/GenBank/DDBJ whole genome shotgun (WGS) entry which is preliminary data.</text>
</comment>
<feature type="compositionally biased region" description="Basic and acidic residues" evidence="1">
    <location>
        <begin position="10"/>
        <end position="23"/>
    </location>
</feature>
<dbReference type="EMBL" id="CAJNNV010025315">
    <property type="protein sequence ID" value="CAE8613814.1"/>
    <property type="molecule type" value="Genomic_DNA"/>
</dbReference>
<dbReference type="Proteomes" id="UP000654075">
    <property type="component" value="Unassembled WGS sequence"/>
</dbReference>
<organism evidence="2 3">
    <name type="scientific">Polarella glacialis</name>
    <name type="common">Dinoflagellate</name>
    <dbReference type="NCBI Taxonomy" id="89957"/>
    <lineage>
        <taxon>Eukaryota</taxon>
        <taxon>Sar</taxon>
        <taxon>Alveolata</taxon>
        <taxon>Dinophyceae</taxon>
        <taxon>Suessiales</taxon>
        <taxon>Suessiaceae</taxon>
        <taxon>Polarella</taxon>
    </lineage>
</organism>
<evidence type="ECO:0000313" key="3">
    <source>
        <dbReference type="Proteomes" id="UP000654075"/>
    </source>
</evidence>
<evidence type="ECO:0000256" key="1">
    <source>
        <dbReference type="SAM" id="MobiDB-lite"/>
    </source>
</evidence>
<dbReference type="AlphaFoldDB" id="A0A813FT03"/>
<feature type="region of interest" description="Disordered" evidence="1">
    <location>
        <begin position="161"/>
        <end position="306"/>
    </location>
</feature>
<feature type="compositionally biased region" description="Low complexity" evidence="1">
    <location>
        <begin position="268"/>
        <end position="280"/>
    </location>
</feature>
<keyword evidence="3" id="KW-1185">Reference proteome</keyword>
<gene>
    <name evidence="2" type="ORF">PGLA1383_LOCUS31558</name>
</gene>
<feature type="region of interest" description="Disordered" evidence="1">
    <location>
        <begin position="111"/>
        <end position="133"/>
    </location>
</feature>
<feature type="region of interest" description="Disordered" evidence="1">
    <location>
        <begin position="1"/>
        <end position="23"/>
    </location>
</feature>
<reference evidence="2" key="1">
    <citation type="submission" date="2021-02" db="EMBL/GenBank/DDBJ databases">
        <authorList>
            <person name="Dougan E. K."/>
            <person name="Rhodes N."/>
            <person name="Thang M."/>
            <person name="Chan C."/>
        </authorList>
    </citation>
    <scope>NUCLEOTIDE SEQUENCE</scope>
</reference>
<sequence>MAEAIVVSKQEPKKPQGRKRGEVDADALFLPPCVRKARRVDSTHWANPSTGWKPAVRPALAAAALPLAEGASQENLWAERQRLKKWSRQNATAARKLPAVEGWQAETDAEDLAAEPRGETLDVQPDDEPSQFDMLTPEESIAKSEIWHEVNRDLLEYWDGKHRRKREMQRAEEKSKEKALEDLTRIAQFEKHRQERQEQLERTKQRRDALDTDRRLRALSQLDGTGDGEAEDDGQMEQETEEEEGGMLQFWQADGSRKQTFTPHAKGEAAGPPGLPALSPEEAKKEARRLARARSHAARNIDDLFS</sequence>